<evidence type="ECO:0000313" key="1">
    <source>
        <dbReference type="EMBL" id="CAB5062822.1"/>
    </source>
</evidence>
<dbReference type="InterPro" id="IPR027417">
    <property type="entry name" value="P-loop_NTPase"/>
</dbReference>
<dbReference type="Gene3D" id="3.40.50.300">
    <property type="entry name" value="P-loop containing nucleotide triphosphate hydrolases"/>
    <property type="match status" value="1"/>
</dbReference>
<reference evidence="1" key="1">
    <citation type="submission" date="2020-05" db="EMBL/GenBank/DDBJ databases">
        <authorList>
            <person name="Chiriac C."/>
            <person name="Salcher M."/>
            <person name="Ghai R."/>
            <person name="Kavagutti S V."/>
        </authorList>
    </citation>
    <scope>NUCLEOTIDE SEQUENCE</scope>
</reference>
<proteinExistence type="predicted"/>
<name>A0A6J7UBZ5_9ZZZZ</name>
<dbReference type="EMBL" id="CAFBQS010000072">
    <property type="protein sequence ID" value="CAB5062822.1"/>
    <property type="molecule type" value="Genomic_DNA"/>
</dbReference>
<organism evidence="1">
    <name type="scientific">freshwater metagenome</name>
    <dbReference type="NCBI Taxonomy" id="449393"/>
    <lineage>
        <taxon>unclassified sequences</taxon>
        <taxon>metagenomes</taxon>
        <taxon>ecological metagenomes</taxon>
    </lineage>
</organism>
<gene>
    <name evidence="1" type="ORF">UFOPK4366_00484</name>
</gene>
<protein>
    <submittedName>
        <fullName evidence="1">Unannotated protein</fullName>
    </submittedName>
</protein>
<dbReference type="AlphaFoldDB" id="A0A6J7UBZ5"/>
<accession>A0A6J7UBZ5</accession>
<sequence>MAAKNLGVKSILVEGDVYSRRNNHFQKQERSWKSYENLEIKIPKNAFPAPLASGLTYLSFTETSENTVKSVSNLLEGASEEYELIIIDLPRHFSEFTNALLSRITLLNLIGFSGIESVKTFERLKKSSLDTINNNLFLRTSRTSNLSAKESSSQMGFDSFEALPESESVRNYEMYGVLPSTKDGLIKILQNFLSLNL</sequence>